<proteinExistence type="predicted"/>
<dbReference type="EMBL" id="HBUF01362205">
    <property type="protein sequence ID" value="CAG6721461.1"/>
    <property type="molecule type" value="Transcribed_RNA"/>
</dbReference>
<feature type="coiled-coil region" evidence="1">
    <location>
        <begin position="555"/>
        <end position="582"/>
    </location>
</feature>
<evidence type="ECO:0000256" key="3">
    <source>
        <dbReference type="SAM" id="Phobius"/>
    </source>
</evidence>
<feature type="transmembrane region" description="Helical" evidence="3">
    <location>
        <begin position="64"/>
        <end position="83"/>
    </location>
</feature>
<feature type="compositionally biased region" description="Low complexity" evidence="2">
    <location>
        <begin position="516"/>
        <end position="530"/>
    </location>
</feature>
<sequence>MPFKILWPLDFLVCSSPSYPRCRVSICFFFSVPSRLFFSIIFLVSSVLLLFLFVFIILCFYFHFIFHFISLSSVLFMIFNFVFPPRPSFCSPRPLPVSVLQVKSQQVSSPFSPSSAYGSSTSSLLSPPHSSLKSPPSPSSSSPAAASTTSVIGRPTSITSQFASPSIIGRPTPGGGAGQATPSWGTPGGASSSSGINNSFSSTTSTTSAAFPPLTDFTDDPFKDYRYEDPFNIVDPFSDDDLPLPARTNPDGGSSHFDPFVESGRSSAGIPATTLPSRGGVGGGMTQSLSHSSSFLTETDMFSNDPFFSSPAKSQPAAKSGRTSAPPLSTSKSLSSFTTDPFFSQTSTNGGGFQRSDDPFKSTAAGAATTVNNGFAGDPFSFSTNNQSNNNTSSNNSSTVNKFADSFSNSSASVSNKFADDNFSTSGNQFGDDNFTGFADSFSNTTSTVSNQFGDDNFSGTKKFTPSFNTPSLNTMFTGDQASETARFPSSLNTKFTVGNPQAASLFNSESARFPTSSSMSTKPSITSSSKLNGGGSGELPSEDEQMKWAALESLKLESEQKRKESQERADLELAMKLSQEQGADSFPVNW</sequence>
<protein>
    <recommendedName>
        <fullName evidence="5">Epidermal growth factor receptor substrate 15</fullName>
    </recommendedName>
</protein>
<feature type="region of interest" description="Disordered" evidence="2">
    <location>
        <begin position="111"/>
        <end position="150"/>
    </location>
</feature>
<keyword evidence="3" id="KW-0812">Transmembrane</keyword>
<evidence type="ECO:0008006" key="5">
    <source>
        <dbReference type="Google" id="ProtNLM"/>
    </source>
</evidence>
<feature type="region of interest" description="Disordered" evidence="2">
    <location>
        <begin position="305"/>
        <end position="365"/>
    </location>
</feature>
<evidence type="ECO:0000256" key="1">
    <source>
        <dbReference type="SAM" id="Coils"/>
    </source>
</evidence>
<feature type="compositionally biased region" description="Basic and acidic residues" evidence="2">
    <location>
        <begin position="220"/>
        <end position="229"/>
    </location>
</feature>
<feature type="region of interest" description="Disordered" evidence="2">
    <location>
        <begin position="511"/>
        <end position="546"/>
    </location>
</feature>
<feature type="transmembrane region" description="Helical" evidence="3">
    <location>
        <begin position="36"/>
        <end position="57"/>
    </location>
</feature>
<evidence type="ECO:0000256" key="2">
    <source>
        <dbReference type="SAM" id="MobiDB-lite"/>
    </source>
</evidence>
<feature type="compositionally biased region" description="Low complexity" evidence="2">
    <location>
        <begin position="189"/>
        <end position="211"/>
    </location>
</feature>
<evidence type="ECO:0000313" key="4">
    <source>
        <dbReference type="EMBL" id="CAG6721461.1"/>
    </source>
</evidence>
<reference evidence="4" key="1">
    <citation type="submission" date="2021-05" db="EMBL/GenBank/DDBJ databases">
        <authorList>
            <person name="Alioto T."/>
            <person name="Alioto T."/>
            <person name="Gomez Garrido J."/>
        </authorList>
    </citation>
    <scope>NUCLEOTIDE SEQUENCE</scope>
</reference>
<accession>A0A8D8V9F6</accession>
<keyword evidence="1" id="KW-0175">Coiled coil</keyword>
<keyword evidence="3" id="KW-0472">Membrane</keyword>
<keyword evidence="3" id="KW-1133">Transmembrane helix</keyword>
<name>A0A8D8V9F6_9HEMI</name>
<organism evidence="4">
    <name type="scientific">Cacopsylla melanoneura</name>
    <dbReference type="NCBI Taxonomy" id="428564"/>
    <lineage>
        <taxon>Eukaryota</taxon>
        <taxon>Metazoa</taxon>
        <taxon>Ecdysozoa</taxon>
        <taxon>Arthropoda</taxon>
        <taxon>Hexapoda</taxon>
        <taxon>Insecta</taxon>
        <taxon>Pterygota</taxon>
        <taxon>Neoptera</taxon>
        <taxon>Paraneoptera</taxon>
        <taxon>Hemiptera</taxon>
        <taxon>Sternorrhyncha</taxon>
        <taxon>Psylloidea</taxon>
        <taxon>Psyllidae</taxon>
        <taxon>Psyllinae</taxon>
        <taxon>Cacopsylla</taxon>
    </lineage>
</organism>
<feature type="compositionally biased region" description="Low complexity" evidence="2">
    <location>
        <begin position="306"/>
        <end position="339"/>
    </location>
</feature>
<feature type="region of interest" description="Disordered" evidence="2">
    <location>
        <begin position="162"/>
        <end position="293"/>
    </location>
</feature>
<dbReference type="AlphaFoldDB" id="A0A8D8V9F6"/>